<evidence type="ECO:0000256" key="1">
    <source>
        <dbReference type="SAM" id="Phobius"/>
    </source>
</evidence>
<evidence type="ECO:0000313" key="2">
    <source>
        <dbReference type="EMBL" id="AOZ05676.1"/>
    </source>
</evidence>
<name>A0ABM6F2V0_9BURK</name>
<dbReference type="EMBL" id="CP017754">
    <property type="protein sequence ID" value="AOZ05676.1"/>
    <property type="molecule type" value="Genomic_DNA"/>
</dbReference>
<keyword evidence="1" id="KW-0472">Membrane</keyword>
<accession>A0ABM6F2V0</accession>
<dbReference type="Proteomes" id="UP000177515">
    <property type="component" value="Chromosome 1"/>
</dbReference>
<proteinExistence type="predicted"/>
<feature type="transmembrane region" description="Helical" evidence="1">
    <location>
        <begin position="12"/>
        <end position="32"/>
    </location>
</feature>
<feature type="transmembrane region" description="Helical" evidence="1">
    <location>
        <begin position="98"/>
        <end position="117"/>
    </location>
</feature>
<reference evidence="2 3" key="1">
    <citation type="submission" date="2016-10" db="EMBL/GenBank/DDBJ databases">
        <title>Complete genome sequences of three Cupriavidus strains isolated from various Malaysian environments.</title>
        <authorList>
            <person name="Abdullah A.A.-A."/>
            <person name="Shafie N.A.H."/>
            <person name="Lau N.S."/>
        </authorList>
    </citation>
    <scope>NUCLEOTIDE SEQUENCE [LARGE SCALE GENOMIC DNA]</scope>
    <source>
        <strain evidence="2 3">USMAA1020</strain>
    </source>
</reference>
<keyword evidence="1" id="KW-1133">Transmembrane helix</keyword>
<keyword evidence="3" id="KW-1185">Reference proteome</keyword>
<feature type="transmembrane region" description="Helical" evidence="1">
    <location>
        <begin position="38"/>
        <end position="65"/>
    </location>
</feature>
<gene>
    <name evidence="2" type="ORF">BKK80_07560</name>
</gene>
<organism evidence="2 3">
    <name type="scientific">Cupriavidus malaysiensis</name>
    <dbReference type="NCBI Taxonomy" id="367825"/>
    <lineage>
        <taxon>Bacteria</taxon>
        <taxon>Pseudomonadati</taxon>
        <taxon>Pseudomonadota</taxon>
        <taxon>Betaproteobacteria</taxon>
        <taxon>Burkholderiales</taxon>
        <taxon>Burkholderiaceae</taxon>
        <taxon>Cupriavidus</taxon>
    </lineage>
</organism>
<evidence type="ECO:0000313" key="3">
    <source>
        <dbReference type="Proteomes" id="UP000177515"/>
    </source>
</evidence>
<dbReference type="RefSeq" id="WP_071068804.1">
    <property type="nucleotide sequence ID" value="NZ_CP017754.1"/>
</dbReference>
<sequence length="138" mass="13967">MSITQPTRFLRTVLLADAATCLATGWLLAFGADFVHGLTGIAAGLSFYAGTALLPIGAFIALVATRLLVAPAVWLVIAGNLGWVAGSVWLLAEGGGGANALGMVFIGAQALVVAVLAEMEFLGVRRMVGGGGLRVEGV</sequence>
<protein>
    <submittedName>
        <fullName evidence="2">Uncharacterized protein</fullName>
    </submittedName>
</protein>
<feature type="transmembrane region" description="Helical" evidence="1">
    <location>
        <begin position="72"/>
        <end position="92"/>
    </location>
</feature>
<keyword evidence="1" id="KW-0812">Transmembrane</keyword>